<accession>A0A136PUM2</accession>
<protein>
    <submittedName>
        <fullName evidence="1">Uncharacterized protein</fullName>
    </submittedName>
</protein>
<dbReference type="Proteomes" id="UP000070620">
    <property type="component" value="Unassembled WGS sequence"/>
</dbReference>
<comment type="caution">
    <text evidence="1">The sequence shown here is derived from an EMBL/GenBank/DDBJ whole genome shotgun (WGS) entry which is preliminary data.</text>
</comment>
<proteinExistence type="predicted"/>
<evidence type="ECO:0000313" key="1">
    <source>
        <dbReference type="EMBL" id="KXK62057.1"/>
    </source>
</evidence>
<sequence length="62" mass="6445">MTVALIHMAIRGVSETVKRDPEGVREAARMVGKGAWKVARWTAGAAAAGVVGDEAARVIRGS</sequence>
<dbReference type="AlphaFoldDB" id="A0A136PUM2"/>
<evidence type="ECO:0000313" key="2">
    <source>
        <dbReference type="Proteomes" id="UP000070620"/>
    </source>
</evidence>
<name>A0A136PUM2_9ACTN</name>
<organism evidence="1 2">
    <name type="scientific">Micromonospora rosaria</name>
    <dbReference type="NCBI Taxonomy" id="47874"/>
    <lineage>
        <taxon>Bacteria</taxon>
        <taxon>Bacillati</taxon>
        <taxon>Actinomycetota</taxon>
        <taxon>Actinomycetes</taxon>
        <taxon>Micromonosporales</taxon>
        <taxon>Micromonosporaceae</taxon>
        <taxon>Micromonospora</taxon>
    </lineage>
</organism>
<keyword evidence="2" id="KW-1185">Reference proteome</keyword>
<reference evidence="1 2" key="1">
    <citation type="submission" date="2016-01" db="EMBL/GenBank/DDBJ databases">
        <title>Whole genome sequence and analysis of Micromonospora rosaria DSM 803, which can produce antibacterial substance rosamicin.</title>
        <authorList>
            <person name="Yang H."/>
            <person name="He X."/>
            <person name="Zhu D."/>
        </authorList>
    </citation>
    <scope>NUCLEOTIDE SEQUENCE [LARGE SCALE GENOMIC DNA]</scope>
    <source>
        <strain evidence="1 2">DSM 803</strain>
    </source>
</reference>
<dbReference type="EMBL" id="LRQV01000027">
    <property type="protein sequence ID" value="KXK62057.1"/>
    <property type="molecule type" value="Genomic_DNA"/>
</dbReference>
<gene>
    <name evidence="1" type="ORF">AWW66_10445</name>
</gene>